<dbReference type="Proteomes" id="UP000472267">
    <property type="component" value="Chromosome 1"/>
</dbReference>
<evidence type="ECO:0000256" key="4">
    <source>
        <dbReference type="ARBA" id="ARBA00023043"/>
    </source>
</evidence>
<dbReference type="FunFam" id="1.25.40.20:FF:000039">
    <property type="entry name" value="Ankyrin repeat domain-containing protein 11"/>
    <property type="match status" value="1"/>
</dbReference>
<dbReference type="Gene3D" id="1.25.40.20">
    <property type="entry name" value="Ankyrin repeat-containing domain"/>
    <property type="match status" value="1"/>
</dbReference>
<feature type="repeat" description="ANK" evidence="9">
    <location>
        <begin position="231"/>
        <end position="263"/>
    </location>
</feature>
<feature type="region of interest" description="Disordered" evidence="10">
    <location>
        <begin position="256"/>
        <end position="275"/>
    </location>
</feature>
<feature type="compositionally biased region" description="Acidic residues" evidence="10">
    <location>
        <begin position="1139"/>
        <end position="1149"/>
    </location>
</feature>
<feature type="region of interest" description="Disordered" evidence="10">
    <location>
        <begin position="125"/>
        <end position="169"/>
    </location>
</feature>
<feature type="compositionally biased region" description="Basic and acidic residues" evidence="10">
    <location>
        <begin position="1600"/>
        <end position="1634"/>
    </location>
</feature>
<feature type="compositionally biased region" description="Basic and acidic residues" evidence="10">
    <location>
        <begin position="320"/>
        <end position="333"/>
    </location>
</feature>
<evidence type="ECO:0000313" key="11">
    <source>
        <dbReference type="Ensembl" id="ENSSFAP00005002303.1"/>
    </source>
</evidence>
<feature type="compositionally biased region" description="Basic and acidic residues" evidence="10">
    <location>
        <begin position="962"/>
        <end position="973"/>
    </location>
</feature>
<dbReference type="SMART" id="SM00248">
    <property type="entry name" value="ANK"/>
    <property type="match status" value="3"/>
</dbReference>
<feature type="compositionally biased region" description="Low complexity" evidence="10">
    <location>
        <begin position="2347"/>
        <end position="2366"/>
    </location>
</feature>
<accession>A0A672F840</accession>
<feature type="region of interest" description="Disordered" evidence="10">
    <location>
        <begin position="678"/>
        <end position="870"/>
    </location>
</feature>
<reference evidence="11" key="1">
    <citation type="submission" date="2019-06" db="EMBL/GenBank/DDBJ databases">
        <authorList>
            <consortium name="Wellcome Sanger Institute Data Sharing"/>
        </authorList>
    </citation>
    <scope>NUCLEOTIDE SEQUENCE [LARGE SCALE GENOMIC DNA]</scope>
</reference>
<feature type="compositionally biased region" description="Polar residues" evidence="10">
    <location>
        <begin position="1695"/>
        <end position="1707"/>
    </location>
</feature>
<dbReference type="PANTHER" id="PTHR24145">
    <property type="entry name" value="ANKYRIN REPEAT DOMAIN-CONTAINING PROTEIN 11"/>
    <property type="match status" value="1"/>
</dbReference>
<dbReference type="Pfam" id="PF12796">
    <property type="entry name" value="Ank_2"/>
    <property type="match status" value="2"/>
</dbReference>
<feature type="compositionally biased region" description="Polar residues" evidence="10">
    <location>
        <begin position="2093"/>
        <end position="2103"/>
    </location>
</feature>
<feature type="region of interest" description="Disordered" evidence="10">
    <location>
        <begin position="888"/>
        <end position="973"/>
    </location>
</feature>
<feature type="repeat" description="ANK" evidence="9">
    <location>
        <begin position="165"/>
        <end position="197"/>
    </location>
</feature>
<keyword evidence="12" id="KW-1185">Reference proteome</keyword>
<evidence type="ECO:0000256" key="7">
    <source>
        <dbReference type="ARBA" id="ARBA00062257"/>
    </source>
</evidence>
<evidence type="ECO:0000256" key="5">
    <source>
        <dbReference type="ARBA" id="ARBA00023242"/>
    </source>
</evidence>
<dbReference type="Ensembl" id="ENSSFAT00005002493.1">
    <property type="protein sequence ID" value="ENSSFAP00005002303.1"/>
    <property type="gene ID" value="ENSSFAG00005001506.1"/>
</dbReference>
<comment type="subcellular location">
    <subcellularLocation>
        <location evidence="1">Nucleus</location>
    </subcellularLocation>
</comment>
<keyword evidence="2" id="KW-0597">Phosphoprotein</keyword>
<feature type="compositionally biased region" description="Polar residues" evidence="10">
    <location>
        <begin position="2053"/>
        <end position="2063"/>
    </location>
</feature>
<name>A0A672F840_SALFA</name>
<evidence type="ECO:0000256" key="10">
    <source>
        <dbReference type="SAM" id="MobiDB-lite"/>
    </source>
</evidence>
<feature type="compositionally biased region" description="Basic and acidic residues" evidence="10">
    <location>
        <begin position="21"/>
        <end position="52"/>
    </location>
</feature>
<feature type="region of interest" description="Disordered" evidence="10">
    <location>
        <begin position="286"/>
        <end position="364"/>
    </location>
</feature>
<feature type="compositionally biased region" description="Polar residues" evidence="10">
    <location>
        <begin position="549"/>
        <end position="564"/>
    </location>
</feature>
<dbReference type="InterPro" id="IPR036770">
    <property type="entry name" value="Ankyrin_rpt-contain_sf"/>
</dbReference>
<feature type="region of interest" description="Disordered" evidence="10">
    <location>
        <begin position="386"/>
        <end position="656"/>
    </location>
</feature>
<keyword evidence="5" id="KW-0539">Nucleus</keyword>
<dbReference type="GO" id="GO:0060323">
    <property type="term" value="P:head morphogenesis"/>
    <property type="evidence" value="ECO:0007669"/>
    <property type="project" value="UniProtKB-ARBA"/>
</dbReference>
<gene>
    <name evidence="11" type="primary">ankrd11</name>
</gene>
<feature type="region of interest" description="Disordered" evidence="10">
    <location>
        <begin position="1492"/>
        <end position="1572"/>
    </location>
</feature>
<comment type="function">
    <text evidence="6">Chromatin regulator which modulates histone acetylation and gene expression in neural precursor cells. May recruit histone deacetylases (HDACs) to the p160 coactivators/nuclear receptor complex to inhibit ligand-dependent transactivation. Has a role in proliferation and development of cortical neural precursors. May also regulate bone homeostasis.</text>
</comment>
<feature type="compositionally biased region" description="Basic and acidic residues" evidence="10">
    <location>
        <begin position="1159"/>
        <end position="1295"/>
    </location>
</feature>
<dbReference type="PROSITE" id="PS50297">
    <property type="entry name" value="ANK_REP_REGION"/>
    <property type="match status" value="3"/>
</dbReference>
<organism evidence="11 12">
    <name type="scientific">Salarias fasciatus</name>
    <name type="common">Jewelled blenny</name>
    <name type="synonym">Blennius fasciatus</name>
    <dbReference type="NCBI Taxonomy" id="181472"/>
    <lineage>
        <taxon>Eukaryota</taxon>
        <taxon>Metazoa</taxon>
        <taxon>Chordata</taxon>
        <taxon>Craniata</taxon>
        <taxon>Vertebrata</taxon>
        <taxon>Euteleostomi</taxon>
        <taxon>Actinopterygii</taxon>
        <taxon>Neopterygii</taxon>
        <taxon>Teleostei</taxon>
        <taxon>Neoteleostei</taxon>
        <taxon>Acanthomorphata</taxon>
        <taxon>Ovalentaria</taxon>
        <taxon>Blenniimorphae</taxon>
        <taxon>Blenniiformes</taxon>
        <taxon>Blennioidei</taxon>
        <taxon>Blenniidae</taxon>
        <taxon>Salariinae</taxon>
        <taxon>Salarias</taxon>
    </lineage>
</organism>
<feature type="region of interest" description="Disordered" evidence="10">
    <location>
        <begin position="2330"/>
        <end position="2386"/>
    </location>
</feature>
<dbReference type="InterPro" id="IPR002110">
    <property type="entry name" value="Ankyrin_rpt"/>
</dbReference>
<feature type="compositionally biased region" description="Low complexity" evidence="10">
    <location>
        <begin position="2108"/>
        <end position="2123"/>
    </location>
</feature>
<dbReference type="GO" id="GO:0048705">
    <property type="term" value="P:skeletal system morphogenesis"/>
    <property type="evidence" value="ECO:0007669"/>
    <property type="project" value="UniProtKB-ARBA"/>
</dbReference>
<feature type="repeat" description="ANK" evidence="9">
    <location>
        <begin position="198"/>
        <end position="230"/>
    </location>
</feature>
<comment type="subunit">
    <text evidence="7">Interacts with the PAS region of the p160 coactivators.</text>
</comment>
<feature type="compositionally biased region" description="Basic and acidic residues" evidence="10">
    <location>
        <begin position="1302"/>
        <end position="1313"/>
    </location>
</feature>
<feature type="compositionally biased region" description="Basic and acidic residues" evidence="10">
    <location>
        <begin position="465"/>
        <end position="480"/>
    </location>
</feature>
<reference evidence="11" key="3">
    <citation type="submission" date="2025-09" db="UniProtKB">
        <authorList>
            <consortium name="Ensembl"/>
        </authorList>
    </citation>
    <scope>IDENTIFICATION</scope>
</reference>
<feature type="region of interest" description="Disordered" evidence="10">
    <location>
        <begin position="1928"/>
        <end position="1956"/>
    </location>
</feature>
<feature type="compositionally biased region" description="Basic residues" evidence="10">
    <location>
        <begin position="455"/>
        <end position="464"/>
    </location>
</feature>
<feature type="compositionally biased region" description="Basic and acidic residues" evidence="10">
    <location>
        <begin position="1374"/>
        <end position="1414"/>
    </location>
</feature>
<feature type="compositionally biased region" description="Basic and acidic residues" evidence="10">
    <location>
        <begin position="686"/>
        <end position="775"/>
    </location>
</feature>
<keyword evidence="3" id="KW-0677">Repeat</keyword>
<feature type="region of interest" description="Disordered" evidence="10">
    <location>
        <begin position="2023"/>
        <end position="2220"/>
    </location>
</feature>
<feature type="region of interest" description="Disordered" evidence="10">
    <location>
        <begin position="2260"/>
        <end position="2282"/>
    </location>
</feature>
<feature type="compositionally biased region" description="Basic and acidic residues" evidence="10">
    <location>
        <begin position="537"/>
        <end position="546"/>
    </location>
</feature>
<sequence>MPKGGGSKTPQLDHFPLNTDMVEKQGGKKDKVLSNKTPKLDRSDGVKEMKEKASKRKLPFTAGANGDQKDSDSEKPGPERKRIKKEPTNTRKAGLPFGMGMPGIRAGYPLSERQQVALLMQMTAEESVNSPDTTPKHQSQSSLGQKGTPNSASKTKDKVNKRNERGETRLHRAAIRGEVRRIKELISEGADVNVKDFAGWTALHEACNRGYYDVAKQLLAAGAEVNTKGLDDDTPLHDASNNGHFKVVKLLLRYGGDPRQSNRKGETPLKVANSPTMLNLLLGKGTYTSSEESSSESSEEEDAPSFAPSSSVDGNNTDSEFEKGLKLKGKLADPPKSAVTPIKDEYEFDEDDEEERVPPVDDKHLLKKDFRKDSISKTNSFISIPKMEVKTYSKSNSLTPKKPVRRIISDSNSSDEDDRTLCFTPAPTPRQQTQQTNTKTRDSGSLSSKQQKDKNKVKKKRKKESKNNVSKEVRFGKVNDKFCTSDSDCGDLESEDDKGSNSLKDSSATNLKDSPGFNASSSSHVNSQKQAPSLAEQHPKQWRTDGWKTVSSPTWSDVSSLSDSVRTRLSSESDYSSAESSVESIKQVKRKAQENKKKNNNVHSSTVDKKNSELYKNSTESVSKADVDGKVIKKHKVKHKHKNKEKDKAPSLVLNQDMNEKFVKSYSFDFDDSRQKSLIVESDSPAESKVKLSKHEKDHSKKEDRLSKTKSEDKDWSSGKDMHRTTKEEKNKKTKDSTKDKTNKEEREKPVKSDKDRNVKEKEKPKEDKQKAHKEEKKKKSKEKSLKADRKSEQKEEKHLKVDKEKNTKEEEKKCKKDKAQKEESEYDGFDVNNHFLNLEDTKLSASDDHHDRWGSEMSSDSSLYGDDSWDAPVKEYKEYKANNAVKLIVETVKEETRRKDNKVKDKKSDHPEKRLEKEVTSKKKDKDSSEKANEKKKDWSEKQKLNSSYSVEKEKKRKDRDRKDSYEFIKERKDVKIKQESIRDDYGNDTFFKDIDTVSKTCDIRERNHSGKDKEKKGEGIEKREKTKADKHKEKTKDRGADLDKDKSEKSSTEKTVKDKDADRGTKDKKEGAKDKHRDSHGKDKDRKMSSDQTKDKKEKASQDKHADKEKDFLEIKKEERKPEKTGVKTWYKIADIFTDESDEDEDSYNGGGLVSDPIRKDSTPDQDDLSHFPAEKMRKSSADAKHNTEKAKDKEHKEKKKDKTTFDTGKERKGSLEKHNKDKKDSVDAKHKERKDRMSMESNQDKKNKQKLLDKRDTSEEKTKSKYKDKQDHSKERKPSKGSGDNEKSLLEKLEEEAMNDYKDDSNDKNSEISSDSFTDRGHEPILTSYYDSISLADMSEDRRDSLSISTPQDKFREKERHRHSSSSSSKKSHDKEKEKVKKDKGDKRDKTEEIRESYSRRESLPFEKEPMPLEADPYTFPYGGKGDGDDDFDKTLEFEKEMSKKDKDKASGIISDRMKDKKKKEKHKEKLKDEKNKYVDGFGSFKHAKEDVKSGLKDSPQVTVLKDRSKEDSPKFELKRDRNRDTLDKDSRIDHSKSKVKDETDKLTQAKDTVRKDNRPREKLLVDGDYQMTSFGQMLSLKDQEIEERHKRHKERMKQMEKLRPKTGDPKLKDKAKSTEEMRKNRTELSSKKSNSLESGLKEKKLKDVGLPAQMMSPGRKFQPTDSQNSKDWLAGHQMKENLPASPRPDQNRPTGVPTPTSVISCPSFEEVMQTPRTPSCSAEDYPDIMLDGLDNSSAMTMSMNACSPSFFERYSNSHSFQEGTCPTPAKNLQLPLVSRSASSEVRRPLDDEFKAEADKFLRQQSDLAGDFDPSSSCQPLEDKSAAADRLECPSSPYFSPIRLLSPRREPAHPTPDLTAPSLSCTEGTEHLPDSVYNSFLPKPSTPVHRPDPQEPCFDIAAPPTPAPAALPPELCSFSPQVEDPLRKSWPAESPDHQEPEVHHLSPTHSAPNHGENCFDHNMGWNPDMDLKSPHRTYGEIEAAVSKITSPYSHSDTEPLSGHPSVTPPYATWNRWHKEEPEDFDEQKEAVADIPSPERPDTAMDDEPTYLNTSSSSNRLESFFQDCNKPNIEETHQMDAESACEEPDSRQTAHNFSATTEGHMAPAVEPEPVVPWVGPFPAEPDEIDDLGPFSLPDLPLPDKSEEPESLSKTSCPPGDIALEESDGQDVVVPSPHATFQSELEPEPQSVPINSSLSLTQQPGSISERKFPYGGLEESDPSMLYSPVKSDVSQQHQIPIHSLTETLQLPLDSVSAVNPEARQEEVSEAAAEPVSCSPLPQLPVTVSLSTTVELPDAQEPTSKLAPVTLTTVSATVDIPKKVDEIPQRVTRNRAKNNPSAAAVVPPTSSMITSSAAAAPVTTSPAEEESQTQHPRKRKFPRSAGQQVQVQLVNTAMQQTREMIQQTLAVVVNAIKLDDIEPYHSDRSNPYFEYLQIRKKIEEKRKILCYITPQAPQCYAEYVTYTGSYLLDGKPLSKLHIPVIAPPPSLSEPLKELFRQQEAVRGKLRLQHSIEREKLIVSCEQEVLRVHCRAARTIANQAVPFSACTMLLDSEVYNMPSESQGDENKSVRDRFNARQFISWIQDVDDKYDRMKTCLLMRQQHEAAALNAVQRMEWQLKVQELDPAGHKSLCVNEVPSFYVPMVDVNDDFVLLPA</sequence>
<feature type="compositionally biased region" description="Polar residues" evidence="10">
    <location>
        <begin position="2193"/>
        <end position="2207"/>
    </location>
</feature>
<feature type="compositionally biased region" description="Low complexity" evidence="10">
    <location>
        <begin position="2270"/>
        <end position="2280"/>
    </location>
</feature>
<evidence type="ECO:0000256" key="9">
    <source>
        <dbReference type="PROSITE-ProRule" id="PRU00023"/>
    </source>
</evidence>
<feature type="compositionally biased region" description="Low complexity" evidence="10">
    <location>
        <begin position="429"/>
        <end position="438"/>
    </location>
</feature>
<proteinExistence type="predicted"/>
<feature type="compositionally biased region" description="Basic and acidic residues" evidence="10">
    <location>
        <begin position="2030"/>
        <end position="2045"/>
    </location>
</feature>
<dbReference type="GO" id="GO:0060324">
    <property type="term" value="P:face development"/>
    <property type="evidence" value="ECO:0007669"/>
    <property type="project" value="UniProtKB-ARBA"/>
</dbReference>
<feature type="compositionally biased region" description="Acidic residues" evidence="10">
    <location>
        <begin position="346"/>
        <end position="355"/>
    </location>
</feature>
<evidence type="ECO:0000313" key="12">
    <source>
        <dbReference type="Proteomes" id="UP000472267"/>
    </source>
</evidence>
<reference evidence="11" key="2">
    <citation type="submission" date="2025-08" db="UniProtKB">
        <authorList>
            <consortium name="Ensembl"/>
        </authorList>
    </citation>
    <scope>IDENTIFICATION</scope>
</reference>
<dbReference type="SUPFAM" id="SSF48403">
    <property type="entry name" value="Ankyrin repeat"/>
    <property type="match status" value="1"/>
</dbReference>
<feature type="compositionally biased region" description="Basic and acidic residues" evidence="10">
    <location>
        <begin position="67"/>
        <end position="89"/>
    </location>
</feature>
<feature type="compositionally biased region" description="Basic and acidic residues" evidence="10">
    <location>
        <begin position="1937"/>
        <end position="1947"/>
    </location>
</feature>
<feature type="compositionally biased region" description="Basic and acidic residues" evidence="10">
    <location>
        <begin position="838"/>
        <end position="855"/>
    </location>
</feature>
<feature type="compositionally biased region" description="Basic and acidic residues" evidence="10">
    <location>
        <begin position="1436"/>
        <end position="1453"/>
    </location>
</feature>
<feature type="region of interest" description="Disordered" evidence="10">
    <location>
        <begin position="1"/>
        <end position="100"/>
    </location>
</feature>
<evidence type="ECO:0000256" key="1">
    <source>
        <dbReference type="ARBA" id="ARBA00004123"/>
    </source>
</evidence>
<dbReference type="PROSITE" id="PS50088">
    <property type="entry name" value="ANK_REPEAT"/>
    <property type="match status" value="3"/>
</dbReference>
<feature type="compositionally biased region" description="Polar residues" evidence="10">
    <location>
        <begin position="500"/>
        <end position="531"/>
    </location>
</feature>
<evidence type="ECO:0000256" key="8">
    <source>
        <dbReference type="ARBA" id="ARBA00067265"/>
    </source>
</evidence>
<feature type="region of interest" description="Disordered" evidence="10">
    <location>
        <begin position="998"/>
        <end position="1476"/>
    </location>
</feature>
<feature type="compositionally biased region" description="Basic and acidic residues" evidence="10">
    <location>
        <begin position="998"/>
        <end position="1128"/>
    </location>
</feature>
<feature type="compositionally biased region" description="Basic and acidic residues" evidence="10">
    <location>
        <begin position="892"/>
        <end position="945"/>
    </location>
</feature>
<feature type="compositionally biased region" description="Basic residues" evidence="10">
    <location>
        <begin position="632"/>
        <end position="643"/>
    </location>
</feature>
<feature type="compositionally biased region" description="Basic and acidic residues" evidence="10">
    <location>
        <begin position="783"/>
        <end position="824"/>
    </location>
</feature>
<dbReference type="InterPro" id="IPR042636">
    <property type="entry name" value="ANKRD11"/>
</dbReference>
<keyword evidence="4 9" id="KW-0040">ANK repeat</keyword>
<protein>
    <recommendedName>
        <fullName evidence="8">Ankyrin repeat domain-containing protein 11</fullName>
    </recommendedName>
</protein>
<evidence type="ECO:0000256" key="6">
    <source>
        <dbReference type="ARBA" id="ARBA00059495"/>
    </source>
</evidence>
<feature type="compositionally biased region" description="Acidic residues" evidence="10">
    <location>
        <begin position="293"/>
        <end position="303"/>
    </location>
</feature>
<feature type="compositionally biased region" description="Low complexity" evidence="10">
    <location>
        <begin position="572"/>
        <end position="584"/>
    </location>
</feature>
<feature type="compositionally biased region" description="Basic and acidic residues" evidence="10">
    <location>
        <begin position="154"/>
        <end position="169"/>
    </location>
</feature>
<feature type="compositionally biased region" description="Polar residues" evidence="10">
    <location>
        <begin position="125"/>
        <end position="153"/>
    </location>
</feature>
<feature type="compositionally biased region" description="Basic and acidic residues" evidence="10">
    <location>
        <begin position="1508"/>
        <end position="1569"/>
    </location>
</feature>
<evidence type="ECO:0000256" key="3">
    <source>
        <dbReference type="ARBA" id="ARBA00022737"/>
    </source>
</evidence>
<dbReference type="GO" id="GO:0005634">
    <property type="term" value="C:nucleus"/>
    <property type="evidence" value="ECO:0007669"/>
    <property type="project" value="UniProtKB-SubCell"/>
</dbReference>
<evidence type="ECO:0000256" key="2">
    <source>
        <dbReference type="ARBA" id="ARBA00022553"/>
    </source>
</evidence>
<feature type="region of interest" description="Disordered" evidence="10">
    <location>
        <begin position="1584"/>
        <end position="1707"/>
    </location>
</feature>
<dbReference type="PANTHER" id="PTHR24145:SF3">
    <property type="entry name" value="ANKYRIN REPEAT DOMAIN-CONTAINING PROTEIN 11"/>
    <property type="match status" value="1"/>
</dbReference>